<evidence type="ECO:0000256" key="2">
    <source>
        <dbReference type="SAM" id="Phobius"/>
    </source>
</evidence>
<organism evidence="3 4">
    <name type="scientific">Dryococelus australis</name>
    <dbReference type="NCBI Taxonomy" id="614101"/>
    <lineage>
        <taxon>Eukaryota</taxon>
        <taxon>Metazoa</taxon>
        <taxon>Ecdysozoa</taxon>
        <taxon>Arthropoda</taxon>
        <taxon>Hexapoda</taxon>
        <taxon>Insecta</taxon>
        <taxon>Pterygota</taxon>
        <taxon>Neoptera</taxon>
        <taxon>Polyneoptera</taxon>
        <taxon>Phasmatodea</taxon>
        <taxon>Verophasmatodea</taxon>
        <taxon>Anareolatae</taxon>
        <taxon>Phasmatidae</taxon>
        <taxon>Eurycanthinae</taxon>
        <taxon>Dryococelus</taxon>
    </lineage>
</organism>
<accession>A0ABQ9IJH0</accession>
<sequence length="367" mass="38704">MVSLVTTNDTVVLMVDVVVVVVMVVVAVVLAVEVFGGGDGGGVGCGGGGGVGVILETVDKLEYLEILGVNGSYNSVIDFFGTGTGSVSTSSGMTPTAPATSSGGSRYRSAAIGDIRHDVDSVVDLFGILGPEFKDKGSEVKGQKSREKGQGYGSKMADGDVTTWRPDGSYAPNPESVQPWFNEGRACADVTIALTRAFCGPDLGLSAASMLSTVSAFTGATHRSSPDGGLGGRLRRTAGCGPLVSLSSGRASSSGRQDGVQSHHCFELIEFLSDLAPEAESQWVTAVTLGPLMVLTCLGYIWLSRGEPLVGRLYFATWSTPRKCDFQDLRYRIVEVFCTVTPGMLLRAWTEIEYRLRVTEGAHVEDY</sequence>
<evidence type="ECO:0000313" key="4">
    <source>
        <dbReference type="Proteomes" id="UP001159363"/>
    </source>
</evidence>
<dbReference type="Proteomes" id="UP001159363">
    <property type="component" value="Chromosome 1"/>
</dbReference>
<dbReference type="EMBL" id="JARBHB010000001">
    <property type="protein sequence ID" value="KAJ8896836.1"/>
    <property type="molecule type" value="Genomic_DNA"/>
</dbReference>
<feature type="compositionally biased region" description="Basic and acidic residues" evidence="1">
    <location>
        <begin position="136"/>
        <end position="149"/>
    </location>
</feature>
<comment type="caution">
    <text evidence="3">The sequence shown here is derived from an EMBL/GenBank/DDBJ whole genome shotgun (WGS) entry which is preliminary data.</text>
</comment>
<reference evidence="3 4" key="1">
    <citation type="submission" date="2023-02" db="EMBL/GenBank/DDBJ databases">
        <title>LHISI_Scaffold_Assembly.</title>
        <authorList>
            <person name="Stuart O.P."/>
            <person name="Cleave R."/>
            <person name="Magrath M.J.L."/>
            <person name="Mikheyev A.S."/>
        </authorList>
    </citation>
    <scope>NUCLEOTIDE SEQUENCE [LARGE SCALE GENOMIC DNA]</scope>
    <source>
        <strain evidence="3">Daus_M_001</strain>
        <tissue evidence="3">Leg muscle</tissue>
    </source>
</reference>
<gene>
    <name evidence="3" type="ORF">PR048_002182</name>
</gene>
<feature type="region of interest" description="Disordered" evidence="1">
    <location>
        <begin position="136"/>
        <end position="160"/>
    </location>
</feature>
<name>A0ABQ9IJH0_9NEOP</name>
<keyword evidence="2" id="KW-0812">Transmembrane</keyword>
<keyword evidence="4" id="KW-1185">Reference proteome</keyword>
<keyword evidence="2" id="KW-1133">Transmembrane helix</keyword>
<keyword evidence="2" id="KW-0472">Membrane</keyword>
<feature type="transmembrane region" description="Helical" evidence="2">
    <location>
        <begin position="12"/>
        <end position="32"/>
    </location>
</feature>
<protein>
    <submittedName>
        <fullName evidence="3">Uncharacterized protein</fullName>
    </submittedName>
</protein>
<evidence type="ECO:0000313" key="3">
    <source>
        <dbReference type="EMBL" id="KAJ8896836.1"/>
    </source>
</evidence>
<evidence type="ECO:0000256" key="1">
    <source>
        <dbReference type="SAM" id="MobiDB-lite"/>
    </source>
</evidence>
<proteinExistence type="predicted"/>